<dbReference type="EMBL" id="JADYXP020000005">
    <property type="protein sequence ID" value="KAL0124513.1"/>
    <property type="molecule type" value="Genomic_DNA"/>
</dbReference>
<name>A0AAW2G913_9HYME</name>
<evidence type="ECO:0000313" key="3">
    <source>
        <dbReference type="Proteomes" id="UP001430953"/>
    </source>
</evidence>
<accession>A0AAW2G913</accession>
<sequence>MSFAFNCVHRYRRYRSSRAGGVRCIRSYIGPPHTCLLTRTGRNREGKKQERKKERKKKESIRLCRFPVSRNLSRSYIALLRAMLTFLTARSIPGCRPHKREFLKNFVRTLLFSALNKVGSL</sequence>
<keyword evidence="3" id="KW-1185">Reference proteome</keyword>
<comment type="caution">
    <text evidence="2">The sequence shown here is derived from an EMBL/GenBank/DDBJ whole genome shotgun (WGS) entry which is preliminary data.</text>
</comment>
<gene>
    <name evidence="2" type="ORF">PUN28_006396</name>
</gene>
<evidence type="ECO:0000313" key="2">
    <source>
        <dbReference type="EMBL" id="KAL0124513.1"/>
    </source>
</evidence>
<protein>
    <submittedName>
        <fullName evidence="2">Uncharacterized protein</fullName>
    </submittedName>
</protein>
<proteinExistence type="predicted"/>
<feature type="compositionally biased region" description="Basic and acidic residues" evidence="1">
    <location>
        <begin position="42"/>
        <end position="52"/>
    </location>
</feature>
<dbReference type="Proteomes" id="UP001430953">
    <property type="component" value="Unassembled WGS sequence"/>
</dbReference>
<dbReference type="AlphaFoldDB" id="A0AAW2G913"/>
<reference evidence="2 3" key="1">
    <citation type="submission" date="2023-03" db="EMBL/GenBank/DDBJ databases">
        <title>High recombination rates correlate with genetic variation in Cardiocondyla obscurior ants.</title>
        <authorList>
            <person name="Errbii M."/>
        </authorList>
    </citation>
    <scope>NUCLEOTIDE SEQUENCE [LARGE SCALE GENOMIC DNA]</scope>
    <source>
        <strain evidence="2">Alpha-2009</strain>
        <tissue evidence="2">Whole body</tissue>
    </source>
</reference>
<feature type="region of interest" description="Disordered" evidence="1">
    <location>
        <begin position="38"/>
        <end position="59"/>
    </location>
</feature>
<organism evidence="2 3">
    <name type="scientific">Cardiocondyla obscurior</name>
    <dbReference type="NCBI Taxonomy" id="286306"/>
    <lineage>
        <taxon>Eukaryota</taxon>
        <taxon>Metazoa</taxon>
        <taxon>Ecdysozoa</taxon>
        <taxon>Arthropoda</taxon>
        <taxon>Hexapoda</taxon>
        <taxon>Insecta</taxon>
        <taxon>Pterygota</taxon>
        <taxon>Neoptera</taxon>
        <taxon>Endopterygota</taxon>
        <taxon>Hymenoptera</taxon>
        <taxon>Apocrita</taxon>
        <taxon>Aculeata</taxon>
        <taxon>Formicoidea</taxon>
        <taxon>Formicidae</taxon>
        <taxon>Myrmicinae</taxon>
        <taxon>Cardiocondyla</taxon>
    </lineage>
</organism>
<evidence type="ECO:0000256" key="1">
    <source>
        <dbReference type="SAM" id="MobiDB-lite"/>
    </source>
</evidence>